<accession>A0A4U6DB03</accession>
<dbReference type="GO" id="GO:0004519">
    <property type="term" value="F:endonuclease activity"/>
    <property type="evidence" value="ECO:0007669"/>
    <property type="project" value="UniProtKB-KW"/>
</dbReference>
<comment type="caution">
    <text evidence="8">The sequence shown here is derived from an EMBL/GenBank/DDBJ whole genome shotgun (WGS) entry which is preliminary data.</text>
</comment>
<dbReference type="SUPFAM" id="SSF54786">
    <property type="entry name" value="YcfA/nrd intein domain"/>
    <property type="match status" value="1"/>
</dbReference>
<dbReference type="InterPro" id="IPR012933">
    <property type="entry name" value="HicA_mRNA_interferase"/>
</dbReference>
<dbReference type="Proteomes" id="UP000304900">
    <property type="component" value="Unassembled WGS sequence"/>
</dbReference>
<dbReference type="EMBL" id="SZVO01000002">
    <property type="protein sequence ID" value="TKT93631.1"/>
    <property type="molecule type" value="Genomic_DNA"/>
</dbReference>
<evidence type="ECO:0000256" key="5">
    <source>
        <dbReference type="ARBA" id="ARBA00022801"/>
    </source>
</evidence>
<keyword evidence="3" id="KW-0540">Nuclease</keyword>
<evidence type="ECO:0000256" key="6">
    <source>
        <dbReference type="ARBA" id="ARBA00022884"/>
    </source>
</evidence>
<evidence type="ECO:0000256" key="7">
    <source>
        <dbReference type="ARBA" id="ARBA00023016"/>
    </source>
</evidence>
<dbReference type="Gene3D" id="3.30.920.30">
    <property type="entry name" value="Hypothetical protein"/>
    <property type="match status" value="1"/>
</dbReference>
<sequence>MMIPKNLTGQDLIKRLAQFGYVAVRQNGSHIRIRTNRNGAHSETIPNHKPLREGTVNKILKSIADHLEISKLYLEKLLFNN</sequence>
<dbReference type="OrthoDB" id="121656at2"/>
<organism evidence="8 9">
    <name type="scientific">Dyadobacter frigoris</name>
    <dbReference type="NCBI Taxonomy" id="2576211"/>
    <lineage>
        <taxon>Bacteria</taxon>
        <taxon>Pseudomonadati</taxon>
        <taxon>Bacteroidota</taxon>
        <taxon>Cytophagia</taxon>
        <taxon>Cytophagales</taxon>
        <taxon>Spirosomataceae</taxon>
        <taxon>Dyadobacter</taxon>
    </lineage>
</organism>
<reference evidence="8 9" key="1">
    <citation type="submission" date="2019-05" db="EMBL/GenBank/DDBJ databases">
        <title>Dyadobacter AR-3-8 sp. nov., isolated from arctic soil.</title>
        <authorList>
            <person name="Chaudhary D.K."/>
        </authorList>
    </citation>
    <scope>NUCLEOTIDE SEQUENCE [LARGE SCALE GENOMIC DNA]</scope>
    <source>
        <strain evidence="8 9">AR-3-8</strain>
    </source>
</reference>
<evidence type="ECO:0000313" key="9">
    <source>
        <dbReference type="Proteomes" id="UP000304900"/>
    </source>
</evidence>
<keyword evidence="9" id="KW-1185">Reference proteome</keyword>
<evidence type="ECO:0000313" key="8">
    <source>
        <dbReference type="EMBL" id="TKT93631.1"/>
    </source>
</evidence>
<dbReference type="Pfam" id="PF07927">
    <property type="entry name" value="HicA_toxin"/>
    <property type="match status" value="1"/>
</dbReference>
<keyword evidence="2" id="KW-1277">Toxin-antitoxin system</keyword>
<evidence type="ECO:0000256" key="3">
    <source>
        <dbReference type="ARBA" id="ARBA00022722"/>
    </source>
</evidence>
<keyword evidence="5" id="KW-0378">Hydrolase</keyword>
<evidence type="ECO:0000256" key="1">
    <source>
        <dbReference type="ARBA" id="ARBA00006620"/>
    </source>
</evidence>
<name>A0A4U6DB03_9BACT</name>
<keyword evidence="6" id="KW-0694">RNA-binding</keyword>
<evidence type="ECO:0000256" key="2">
    <source>
        <dbReference type="ARBA" id="ARBA00022649"/>
    </source>
</evidence>
<dbReference type="AlphaFoldDB" id="A0A4U6DB03"/>
<keyword evidence="7" id="KW-0346">Stress response</keyword>
<dbReference type="GO" id="GO:0003729">
    <property type="term" value="F:mRNA binding"/>
    <property type="evidence" value="ECO:0007669"/>
    <property type="project" value="InterPro"/>
</dbReference>
<comment type="similarity">
    <text evidence="1">Belongs to the HicA mRNA interferase family.</text>
</comment>
<proteinExistence type="inferred from homology"/>
<dbReference type="GO" id="GO:0016787">
    <property type="term" value="F:hydrolase activity"/>
    <property type="evidence" value="ECO:0007669"/>
    <property type="project" value="UniProtKB-KW"/>
</dbReference>
<protein>
    <submittedName>
        <fullName evidence="8">Type II toxin-antitoxin system HicA family toxin</fullName>
    </submittedName>
</protein>
<keyword evidence="4" id="KW-0255">Endonuclease</keyword>
<gene>
    <name evidence="8" type="ORF">FDK13_06770</name>
</gene>
<dbReference type="InterPro" id="IPR038570">
    <property type="entry name" value="HicA_sf"/>
</dbReference>
<evidence type="ECO:0000256" key="4">
    <source>
        <dbReference type="ARBA" id="ARBA00022759"/>
    </source>
</evidence>